<evidence type="ECO:0008006" key="3">
    <source>
        <dbReference type="Google" id="ProtNLM"/>
    </source>
</evidence>
<accession>A0A1S1MSY5</accession>
<dbReference type="AlphaFoldDB" id="A0A1S1MSY5"/>
<evidence type="ECO:0000313" key="2">
    <source>
        <dbReference type="Proteomes" id="UP000179786"/>
    </source>
</evidence>
<dbReference type="OrthoDB" id="5770251at2"/>
<name>A0A1S1MSY5_9GAMM</name>
<dbReference type="RefSeq" id="WP_070985661.1">
    <property type="nucleotide sequence ID" value="NZ_MKJU01000026.1"/>
</dbReference>
<comment type="caution">
    <text evidence="1">The sequence shown here is derived from an EMBL/GenBank/DDBJ whole genome shotgun (WGS) entry which is preliminary data.</text>
</comment>
<proteinExistence type="predicted"/>
<dbReference type="EMBL" id="MKJU01000026">
    <property type="protein sequence ID" value="OHU90298.1"/>
    <property type="molecule type" value="Genomic_DNA"/>
</dbReference>
<dbReference type="Proteomes" id="UP000179786">
    <property type="component" value="Unassembled WGS sequence"/>
</dbReference>
<protein>
    <recommendedName>
        <fullName evidence="3">SMODS and SLOG-associating 2TM effector domain-containing protein</fullName>
    </recommendedName>
</protein>
<reference evidence="1 2" key="1">
    <citation type="submission" date="2016-09" db="EMBL/GenBank/DDBJ databases">
        <title>Pseudoalteromonas amylolytica sp. nov., isolated from the surface seawater.</title>
        <authorList>
            <person name="Wu Y.-H."/>
            <person name="Cheng H."/>
            <person name="Jin X.-B."/>
            <person name="Wang C.-S."/>
            <person name="Xu X.-W."/>
        </authorList>
    </citation>
    <scope>NUCLEOTIDE SEQUENCE [LARGE SCALE GENOMIC DNA]</scope>
    <source>
        <strain evidence="1 2">JW1</strain>
    </source>
</reference>
<sequence>MNKESIESHIALTQMKKQVQLEAELASLRPNVFSHSFKALSVCALAFGWSALVPSSSDQLTSYCLLYGTILIGVNMCYESYRTHKRIDTLYKLLKRTAHE</sequence>
<keyword evidence="2" id="KW-1185">Reference proteome</keyword>
<evidence type="ECO:0000313" key="1">
    <source>
        <dbReference type="EMBL" id="OHU90298.1"/>
    </source>
</evidence>
<organism evidence="1 2">
    <name type="scientific">Pseudoalteromonas amylolytica</name>
    <dbReference type="NCBI Taxonomy" id="1859457"/>
    <lineage>
        <taxon>Bacteria</taxon>
        <taxon>Pseudomonadati</taxon>
        <taxon>Pseudomonadota</taxon>
        <taxon>Gammaproteobacteria</taxon>
        <taxon>Alteromonadales</taxon>
        <taxon>Pseudoalteromonadaceae</taxon>
        <taxon>Pseudoalteromonas</taxon>
    </lineage>
</organism>
<gene>
    <name evidence="1" type="ORF">BET10_12935</name>
</gene>